<evidence type="ECO:0000259" key="12">
    <source>
        <dbReference type="PROSITE" id="PS50850"/>
    </source>
</evidence>
<feature type="transmembrane region" description="Helical" evidence="11">
    <location>
        <begin position="667"/>
        <end position="686"/>
    </location>
</feature>
<feature type="transmembrane region" description="Helical" evidence="11">
    <location>
        <begin position="914"/>
        <end position="933"/>
    </location>
</feature>
<dbReference type="VEuPathDB" id="FungiDB:ASPBRDRAFT_49939"/>
<dbReference type="InterPro" id="IPR038770">
    <property type="entry name" value="Na+/solute_symporter_sf"/>
</dbReference>
<dbReference type="InterPro" id="IPR006153">
    <property type="entry name" value="Cation/H_exchanger_TM"/>
</dbReference>
<dbReference type="Gene3D" id="1.20.1530.20">
    <property type="match status" value="2"/>
</dbReference>
<dbReference type="CDD" id="cd17364">
    <property type="entry name" value="MFS_PhT"/>
    <property type="match status" value="1"/>
</dbReference>
<sequence length="1092" mass="116857">MASSGSDAAFAYHEPTIATLLNQAGFLVVLNLINACLDKLLYCGLIGQLFIGILWGTPGAKWLDTETERVIQQLGYIGLIMLVYEGGLSTSIKSMRANLIISLCVAFTGIGVPMGLSFILMKLVSASPLQAFAAGAALSATSLGTTFTILSTTNLVSTRLGTVTTGAAMLDDVVGLVMVQIISNLGGSASSFNAITVVRPLFVSIGFALGVFILCAFCLKPILRKTLTMRRDLPLFMSTVQFAFLAQTSVLVGLVAGATYAGTSSLFAAYLAGVIVSWFDGLAAGIRVPNADEARNIPQSEPGVLIEQSSEQSTPQDRPDNATPSTTQTPPCSPHDEIPTGIAVYEKYYKEPVNRILIPLFFASIGFAIPITKMFRGDVVWRGIIYAILMMLGKMVTGLWLVRFSLPSATTLISIFGKPFSFVLFSCTSSRKSEGKKKKKTTEKNIRPQSQSGVRTAQSDQAVDASNSDDSRGNPSDSNRNEPVSGTEPQNTSSRSSTMSLPPKPKSLYPPFILGLAMVARGEVGYLIASLAESQGMFSSGSSGEISDVYLAAAFPNYNVDLSHVEDPNERRRLALSRIDDVPFGWRHARAVVVAGVGFFTDSYDIFAINLCSSMLGVVFWQHATTRPGKIPYSSDTAIKVSTSAGTVTGQLFFGWLADIVGRKRMYGIELIIIILATLAQCLSSNSPAVSITGLLVFWRTVMGVGIGGDYPLSSIITSEFANTKHRGAMMGAVFAMQGFGQFAAAIVALIVTVGFKDSLETAAFVSKCSGVCQLAVDKMDLLKADEDVQAYILGKREGHPDEVQRVAVLQSADIRAATPKASWSDFRSHFTTGKHGKVLLGTAGSWFFLDVAFYGLGLNNSIILTAIGWNGGSTVYEYFYRNAVGNLILICARAIPGYWVTVATVDRLGRKPIQIGGFVILTIIFIVIGFAYEPLKKADNGLLALYVVAQFFFNFGPNATTFIVPGECFPTRYRSTSHGISAASGKIGAIIAQCVFGPLAHRGAKGGVNSSDTPWLNHVMQIFALFMLCGCLTSLLIPETKRLTLEYLSGEELPASTSTSTPTTTLSGQKGPKGDRTNEAVTEPHAGNGRE</sequence>
<keyword evidence="14" id="KW-1185">Reference proteome</keyword>
<feature type="compositionally biased region" description="Polar residues" evidence="10">
    <location>
        <begin position="307"/>
        <end position="316"/>
    </location>
</feature>
<keyword evidence="2" id="KW-0813">Transport</keyword>
<feature type="region of interest" description="Disordered" evidence="10">
    <location>
        <begin position="433"/>
        <end position="503"/>
    </location>
</feature>
<feature type="transmembrane region" description="Helical" evidence="11">
    <location>
        <begin position="734"/>
        <end position="756"/>
    </location>
</feature>
<dbReference type="SUPFAM" id="SSF103473">
    <property type="entry name" value="MFS general substrate transporter"/>
    <property type="match status" value="1"/>
</dbReference>
<dbReference type="Pfam" id="PF00999">
    <property type="entry name" value="Na_H_Exchanger"/>
    <property type="match status" value="1"/>
</dbReference>
<feature type="transmembrane region" description="Helical" evidence="11">
    <location>
        <begin position="12"/>
        <end position="33"/>
    </location>
</feature>
<gene>
    <name evidence="13" type="ORF">ASPBRDRAFT_49939</name>
</gene>
<keyword evidence="3" id="KW-0050">Antiport</keyword>
<dbReference type="OMA" id="HEPTIAT"/>
<evidence type="ECO:0000256" key="9">
    <source>
        <dbReference type="ARBA" id="ARBA00023201"/>
    </source>
</evidence>
<dbReference type="Gene3D" id="1.20.1250.20">
    <property type="entry name" value="MFS general substrate transporter like domains"/>
    <property type="match status" value="1"/>
</dbReference>
<accession>A0A1L9UZ63</accession>
<dbReference type="GeneID" id="93578939"/>
<evidence type="ECO:0000256" key="3">
    <source>
        <dbReference type="ARBA" id="ARBA00022449"/>
    </source>
</evidence>
<dbReference type="GO" id="GO:0015297">
    <property type="term" value="F:antiporter activity"/>
    <property type="evidence" value="ECO:0007669"/>
    <property type="project" value="UniProtKB-KW"/>
</dbReference>
<feature type="domain" description="Major facilitator superfamily (MFS) profile" evidence="12">
    <location>
        <begin position="591"/>
        <end position="1043"/>
    </location>
</feature>
<dbReference type="InterPro" id="IPR020846">
    <property type="entry name" value="MFS_dom"/>
</dbReference>
<evidence type="ECO:0000256" key="2">
    <source>
        <dbReference type="ARBA" id="ARBA00022448"/>
    </source>
</evidence>
<feature type="transmembrane region" description="Helical" evidence="11">
    <location>
        <begin position="235"/>
        <end position="261"/>
    </location>
</feature>
<feature type="compositionally biased region" description="Polar residues" evidence="10">
    <location>
        <begin position="447"/>
        <end position="499"/>
    </location>
</feature>
<feature type="transmembrane region" description="Helical" evidence="11">
    <location>
        <begin position="381"/>
        <end position="402"/>
    </location>
</feature>
<dbReference type="InterPro" id="IPR005828">
    <property type="entry name" value="MFS_sugar_transport-like"/>
</dbReference>
<feature type="transmembrane region" description="Helical" evidence="11">
    <location>
        <begin position="847"/>
        <end position="868"/>
    </location>
</feature>
<keyword evidence="4 11" id="KW-0812">Transmembrane</keyword>
<dbReference type="GO" id="GO:0016020">
    <property type="term" value="C:membrane"/>
    <property type="evidence" value="ECO:0007669"/>
    <property type="project" value="UniProtKB-SubCell"/>
</dbReference>
<evidence type="ECO:0000313" key="13">
    <source>
        <dbReference type="EMBL" id="OJJ76931.1"/>
    </source>
</evidence>
<dbReference type="OrthoDB" id="433512at2759"/>
<protein>
    <recommendedName>
        <fullName evidence="12">Major facilitator superfamily (MFS) profile domain-containing protein</fullName>
    </recommendedName>
</protein>
<name>A0A1L9UZ63_ASPBC</name>
<keyword evidence="8 11" id="KW-0472">Membrane</keyword>
<keyword evidence="7" id="KW-0406">Ion transport</keyword>
<dbReference type="AlphaFoldDB" id="A0A1L9UZ63"/>
<dbReference type="EMBL" id="KV878679">
    <property type="protein sequence ID" value="OJJ76931.1"/>
    <property type="molecule type" value="Genomic_DNA"/>
</dbReference>
<feature type="transmembrane region" description="Helical" evidence="11">
    <location>
        <begin position="70"/>
        <end position="87"/>
    </location>
</feature>
<feature type="transmembrane region" description="Helical" evidence="11">
    <location>
        <begin position="356"/>
        <end position="375"/>
    </location>
</feature>
<feature type="compositionally biased region" description="Low complexity" evidence="10">
    <location>
        <begin position="1057"/>
        <end position="1068"/>
    </location>
</feature>
<comment type="subcellular location">
    <subcellularLocation>
        <location evidence="1">Membrane</location>
        <topology evidence="1">Multi-pass membrane protein</topology>
    </subcellularLocation>
</comment>
<feature type="transmembrane region" description="Helical" evidence="11">
    <location>
        <begin position="202"/>
        <end position="223"/>
    </location>
</feature>
<feature type="transmembrane region" description="Helical" evidence="11">
    <location>
        <begin position="162"/>
        <end position="182"/>
    </location>
</feature>
<evidence type="ECO:0000256" key="5">
    <source>
        <dbReference type="ARBA" id="ARBA00022989"/>
    </source>
</evidence>
<dbReference type="RefSeq" id="XP_067484178.1">
    <property type="nucleotide sequence ID" value="XM_067626451.1"/>
</dbReference>
<dbReference type="Pfam" id="PF00083">
    <property type="entry name" value="Sugar_tr"/>
    <property type="match status" value="2"/>
</dbReference>
<evidence type="ECO:0000256" key="8">
    <source>
        <dbReference type="ARBA" id="ARBA00023136"/>
    </source>
</evidence>
<keyword evidence="5 11" id="KW-1133">Transmembrane helix</keyword>
<dbReference type="GO" id="GO:0006814">
    <property type="term" value="P:sodium ion transport"/>
    <property type="evidence" value="ECO:0007669"/>
    <property type="project" value="UniProtKB-KW"/>
</dbReference>
<dbReference type="InterPro" id="IPR036259">
    <property type="entry name" value="MFS_trans_sf"/>
</dbReference>
<feature type="transmembrane region" description="Helical" evidence="11">
    <location>
        <begin position="40"/>
        <end position="58"/>
    </location>
</feature>
<dbReference type="PROSITE" id="PS00217">
    <property type="entry name" value="SUGAR_TRANSPORT_2"/>
    <property type="match status" value="1"/>
</dbReference>
<dbReference type="GO" id="GO:1902600">
    <property type="term" value="P:proton transmembrane transport"/>
    <property type="evidence" value="ECO:0007669"/>
    <property type="project" value="InterPro"/>
</dbReference>
<feature type="transmembrane region" description="Helical" evidence="11">
    <location>
        <begin position="131"/>
        <end position="150"/>
    </location>
</feature>
<dbReference type="Proteomes" id="UP000184499">
    <property type="component" value="Unassembled WGS sequence"/>
</dbReference>
<dbReference type="PANTHER" id="PTHR43562:SF3">
    <property type="entry name" value="SODIUM ION_PROTON EXCHANGER (EUROFUNG)"/>
    <property type="match status" value="1"/>
</dbReference>
<feature type="region of interest" description="Disordered" evidence="10">
    <location>
        <begin position="306"/>
        <end position="337"/>
    </location>
</feature>
<evidence type="ECO:0000256" key="6">
    <source>
        <dbReference type="ARBA" id="ARBA00023053"/>
    </source>
</evidence>
<evidence type="ECO:0000313" key="14">
    <source>
        <dbReference type="Proteomes" id="UP000184499"/>
    </source>
</evidence>
<organism evidence="13 14">
    <name type="scientific">Aspergillus brasiliensis (strain CBS 101740 / IMI 381727 / IBT 21946)</name>
    <dbReference type="NCBI Taxonomy" id="767769"/>
    <lineage>
        <taxon>Eukaryota</taxon>
        <taxon>Fungi</taxon>
        <taxon>Dikarya</taxon>
        <taxon>Ascomycota</taxon>
        <taxon>Pezizomycotina</taxon>
        <taxon>Eurotiomycetes</taxon>
        <taxon>Eurotiomycetidae</taxon>
        <taxon>Eurotiales</taxon>
        <taxon>Aspergillaceae</taxon>
        <taxon>Aspergillus</taxon>
        <taxon>Aspergillus subgen. Circumdati</taxon>
    </lineage>
</organism>
<dbReference type="PROSITE" id="PS50850">
    <property type="entry name" value="MFS"/>
    <property type="match status" value="1"/>
</dbReference>
<feature type="transmembrane region" description="Helical" evidence="11">
    <location>
        <begin position="99"/>
        <end position="119"/>
    </location>
</feature>
<evidence type="ECO:0000256" key="10">
    <source>
        <dbReference type="SAM" id="MobiDB-lite"/>
    </source>
</evidence>
<proteinExistence type="predicted"/>
<evidence type="ECO:0000256" key="4">
    <source>
        <dbReference type="ARBA" id="ARBA00022692"/>
    </source>
</evidence>
<dbReference type="STRING" id="767769.A0A1L9UZ63"/>
<reference evidence="14" key="1">
    <citation type="journal article" date="2017" name="Genome Biol.">
        <title>Comparative genomics reveals high biological diversity and specific adaptations in the industrially and medically important fungal genus Aspergillus.</title>
        <authorList>
            <person name="de Vries R.P."/>
            <person name="Riley R."/>
            <person name="Wiebenga A."/>
            <person name="Aguilar-Osorio G."/>
            <person name="Amillis S."/>
            <person name="Uchima C.A."/>
            <person name="Anderluh G."/>
            <person name="Asadollahi M."/>
            <person name="Askin M."/>
            <person name="Barry K."/>
            <person name="Battaglia E."/>
            <person name="Bayram O."/>
            <person name="Benocci T."/>
            <person name="Braus-Stromeyer S.A."/>
            <person name="Caldana C."/>
            <person name="Canovas D."/>
            <person name="Cerqueira G.C."/>
            <person name="Chen F."/>
            <person name="Chen W."/>
            <person name="Choi C."/>
            <person name="Clum A."/>
            <person name="Dos Santos R.A."/>
            <person name="Damasio A.R."/>
            <person name="Diallinas G."/>
            <person name="Emri T."/>
            <person name="Fekete E."/>
            <person name="Flipphi M."/>
            <person name="Freyberg S."/>
            <person name="Gallo A."/>
            <person name="Gournas C."/>
            <person name="Habgood R."/>
            <person name="Hainaut M."/>
            <person name="Harispe M.L."/>
            <person name="Henrissat B."/>
            <person name="Hilden K.S."/>
            <person name="Hope R."/>
            <person name="Hossain A."/>
            <person name="Karabika E."/>
            <person name="Karaffa L."/>
            <person name="Karanyi Z."/>
            <person name="Krasevec N."/>
            <person name="Kuo A."/>
            <person name="Kusch H."/>
            <person name="LaButti K."/>
            <person name="Lagendijk E.L."/>
            <person name="Lapidus A."/>
            <person name="Levasseur A."/>
            <person name="Lindquist E."/>
            <person name="Lipzen A."/>
            <person name="Logrieco A.F."/>
            <person name="MacCabe A."/>
            <person name="Maekelae M.R."/>
            <person name="Malavazi I."/>
            <person name="Melin P."/>
            <person name="Meyer V."/>
            <person name="Mielnichuk N."/>
            <person name="Miskei M."/>
            <person name="Molnar A.P."/>
            <person name="Mule G."/>
            <person name="Ngan C.Y."/>
            <person name="Orejas M."/>
            <person name="Orosz E."/>
            <person name="Ouedraogo J.P."/>
            <person name="Overkamp K.M."/>
            <person name="Park H.-S."/>
            <person name="Perrone G."/>
            <person name="Piumi F."/>
            <person name="Punt P.J."/>
            <person name="Ram A.F."/>
            <person name="Ramon A."/>
            <person name="Rauscher S."/>
            <person name="Record E."/>
            <person name="Riano-Pachon D.M."/>
            <person name="Robert V."/>
            <person name="Roehrig J."/>
            <person name="Ruller R."/>
            <person name="Salamov A."/>
            <person name="Salih N.S."/>
            <person name="Samson R.A."/>
            <person name="Sandor E."/>
            <person name="Sanguinetti M."/>
            <person name="Schuetze T."/>
            <person name="Sepcic K."/>
            <person name="Shelest E."/>
            <person name="Sherlock G."/>
            <person name="Sophianopoulou V."/>
            <person name="Squina F.M."/>
            <person name="Sun H."/>
            <person name="Susca A."/>
            <person name="Todd R.B."/>
            <person name="Tsang A."/>
            <person name="Unkles S.E."/>
            <person name="van de Wiele N."/>
            <person name="van Rossen-Uffink D."/>
            <person name="Oliveira J.V."/>
            <person name="Vesth T.C."/>
            <person name="Visser J."/>
            <person name="Yu J.-H."/>
            <person name="Zhou M."/>
            <person name="Andersen M.R."/>
            <person name="Archer D.B."/>
            <person name="Baker S.E."/>
            <person name="Benoit I."/>
            <person name="Brakhage A.A."/>
            <person name="Braus G.H."/>
            <person name="Fischer R."/>
            <person name="Frisvad J.C."/>
            <person name="Goldman G.H."/>
            <person name="Houbraken J."/>
            <person name="Oakley B."/>
            <person name="Pocsi I."/>
            <person name="Scazzocchio C."/>
            <person name="Seiboth B."/>
            <person name="vanKuyk P.A."/>
            <person name="Wortman J."/>
            <person name="Dyer P.S."/>
            <person name="Grigoriev I.V."/>
        </authorList>
    </citation>
    <scope>NUCLEOTIDE SEQUENCE [LARGE SCALE GENOMIC DNA]</scope>
    <source>
        <strain evidence="14">CBS 101740 / IMI 381727 / IBT 21946</strain>
    </source>
</reference>
<evidence type="ECO:0000256" key="11">
    <source>
        <dbReference type="SAM" id="Phobius"/>
    </source>
</evidence>
<dbReference type="PANTHER" id="PTHR43562">
    <property type="entry name" value="NAPA-TYPE SODIUM/HYDROGEN ANTIPORTER"/>
    <property type="match status" value="1"/>
</dbReference>
<keyword evidence="9" id="KW-0739">Sodium transport</keyword>
<feature type="transmembrane region" description="Helical" evidence="11">
    <location>
        <begin position="1020"/>
        <end position="1038"/>
    </location>
</feature>
<dbReference type="PROSITE" id="PS00216">
    <property type="entry name" value="SUGAR_TRANSPORT_1"/>
    <property type="match status" value="1"/>
</dbReference>
<keyword evidence="6" id="KW-0915">Sodium</keyword>
<evidence type="ECO:0000256" key="1">
    <source>
        <dbReference type="ARBA" id="ARBA00004141"/>
    </source>
</evidence>
<dbReference type="InterPro" id="IPR005829">
    <property type="entry name" value="Sugar_transporter_CS"/>
</dbReference>
<feature type="transmembrane region" description="Helical" evidence="11">
    <location>
        <begin position="945"/>
        <end position="965"/>
    </location>
</feature>
<feature type="transmembrane region" description="Helical" evidence="11">
    <location>
        <begin position="267"/>
        <end position="286"/>
    </location>
</feature>
<feature type="transmembrane region" description="Helical" evidence="11">
    <location>
        <begin position="880"/>
        <end position="902"/>
    </location>
</feature>
<evidence type="ECO:0000256" key="7">
    <source>
        <dbReference type="ARBA" id="ARBA00023065"/>
    </source>
</evidence>
<feature type="region of interest" description="Disordered" evidence="10">
    <location>
        <begin position="1054"/>
        <end position="1092"/>
    </location>
</feature>